<gene>
    <name evidence="1" type="ORF">NKI81_20910</name>
</gene>
<sequence length="354" mass="37468">MNAPLVDIRDVSHRFGQHPVLKNVSLTIAAGSYTILLGPSGSGKTTLLSILGGFVNPSEGKVLIRGQDCTSVPPAKRPTTTVFQDYALFPHMSVGGNVGFGLRMQGIDGATRAAKAREALTLVGLAAAFDKKPHQLSGGQRQRVALARALVIEPAVLLLDEPLGALDLKLRRQMQDELKAIQKRVGTAFIHVTHDQEEAMALADHCVVMNDGRIEDEGPPERVYARPATRFSATFMGESTILAGTVIETMDMTSIVTTPVGPVSLSSVLPLGSTAALAIRPEHLVLGAVSAGTKLGKADVSDVVFQGSFKRVLATSVEEPSLRFVAKLPATAIVHAGDRVAISCDTDQIIVLTD</sequence>
<name>A0ACC6T3A6_9HYPH</name>
<protein>
    <submittedName>
        <fullName evidence="1">ABC transporter ATP-binding protein</fullName>
    </submittedName>
</protein>
<organism evidence="1 2">
    <name type="scientific">Mesorhizobium australicum</name>
    <dbReference type="NCBI Taxonomy" id="536018"/>
    <lineage>
        <taxon>Bacteria</taxon>
        <taxon>Pseudomonadati</taxon>
        <taxon>Pseudomonadota</taxon>
        <taxon>Alphaproteobacteria</taxon>
        <taxon>Hyphomicrobiales</taxon>
        <taxon>Phyllobacteriaceae</taxon>
        <taxon>Mesorhizobium</taxon>
    </lineage>
</organism>
<dbReference type="Proteomes" id="UP001480082">
    <property type="component" value="Unassembled WGS sequence"/>
</dbReference>
<keyword evidence="1" id="KW-0547">Nucleotide-binding</keyword>
<dbReference type="EMBL" id="JAMYRI010000012">
    <property type="protein sequence ID" value="MER9286392.1"/>
    <property type="molecule type" value="Genomic_DNA"/>
</dbReference>
<keyword evidence="2" id="KW-1185">Reference proteome</keyword>
<keyword evidence="1" id="KW-0067">ATP-binding</keyword>
<evidence type="ECO:0000313" key="1">
    <source>
        <dbReference type="EMBL" id="MER9286392.1"/>
    </source>
</evidence>
<evidence type="ECO:0000313" key="2">
    <source>
        <dbReference type="Proteomes" id="UP001480082"/>
    </source>
</evidence>
<comment type="caution">
    <text evidence="1">The sequence shown here is derived from an EMBL/GenBank/DDBJ whole genome shotgun (WGS) entry which is preliminary data.</text>
</comment>
<proteinExistence type="predicted"/>
<accession>A0ACC6T3A6</accession>
<reference evidence="1 2" key="1">
    <citation type="journal article" date="2024" name="Proc. Natl. Acad. Sci. U.S.A.">
        <title>The evolutionary genomics of adaptation to stress in wild rhizobium bacteria.</title>
        <authorList>
            <person name="Kehlet-Delgado H."/>
            <person name="Montoya A.P."/>
            <person name="Jensen K.T."/>
            <person name="Wendlandt C.E."/>
            <person name="Dexheimer C."/>
            <person name="Roberts M."/>
            <person name="Torres Martinez L."/>
            <person name="Friesen M.L."/>
            <person name="Griffitts J.S."/>
            <person name="Porter S.S."/>
        </authorList>
    </citation>
    <scope>NUCLEOTIDE SEQUENCE [LARGE SCALE GENOMIC DNA]</scope>
    <source>
        <strain evidence="1 2">M0468</strain>
    </source>
</reference>